<dbReference type="SUPFAM" id="SSF53098">
    <property type="entry name" value="Ribonuclease H-like"/>
    <property type="match status" value="1"/>
</dbReference>
<protein>
    <submittedName>
        <fullName evidence="1">Uncharacterized protein</fullName>
    </submittedName>
</protein>
<organism evidence="1 2">
    <name type="scientific">Mucuna pruriens</name>
    <name type="common">Velvet bean</name>
    <name type="synonym">Dolichos pruriens</name>
    <dbReference type="NCBI Taxonomy" id="157652"/>
    <lineage>
        <taxon>Eukaryota</taxon>
        <taxon>Viridiplantae</taxon>
        <taxon>Streptophyta</taxon>
        <taxon>Embryophyta</taxon>
        <taxon>Tracheophyta</taxon>
        <taxon>Spermatophyta</taxon>
        <taxon>Magnoliopsida</taxon>
        <taxon>eudicotyledons</taxon>
        <taxon>Gunneridae</taxon>
        <taxon>Pentapetalae</taxon>
        <taxon>rosids</taxon>
        <taxon>fabids</taxon>
        <taxon>Fabales</taxon>
        <taxon>Fabaceae</taxon>
        <taxon>Papilionoideae</taxon>
        <taxon>50 kb inversion clade</taxon>
        <taxon>NPAAA clade</taxon>
        <taxon>indigoferoid/millettioid clade</taxon>
        <taxon>Phaseoleae</taxon>
        <taxon>Mucuna</taxon>
    </lineage>
</organism>
<dbReference type="InterPro" id="IPR036397">
    <property type="entry name" value="RNaseH_sf"/>
</dbReference>
<evidence type="ECO:0000313" key="1">
    <source>
        <dbReference type="EMBL" id="RDX96524.1"/>
    </source>
</evidence>
<dbReference type="InterPro" id="IPR012337">
    <property type="entry name" value="RNaseH-like_sf"/>
</dbReference>
<gene>
    <name evidence="1" type="ORF">CR513_20805</name>
</gene>
<sequence>MREKLFKQAGTTFKYSSTYYSQIDGQTEVVNLCLEDYQYCFIEDKSKQWSQWLALSPAASSWSIPRGIPSVRMIELAPTADIECTKLVGLVNVRLGIIKTTRFSKIRMVKFIQVKFIQIVRTTPNQALRNKKEKIM</sequence>
<feature type="non-terminal residue" evidence="1">
    <location>
        <position position="1"/>
    </location>
</feature>
<evidence type="ECO:0000313" key="2">
    <source>
        <dbReference type="Proteomes" id="UP000257109"/>
    </source>
</evidence>
<dbReference type="GO" id="GO:0003676">
    <property type="term" value="F:nucleic acid binding"/>
    <property type="evidence" value="ECO:0007669"/>
    <property type="project" value="InterPro"/>
</dbReference>
<reference evidence="1" key="1">
    <citation type="submission" date="2018-05" db="EMBL/GenBank/DDBJ databases">
        <title>Draft genome of Mucuna pruriens seed.</title>
        <authorList>
            <person name="Nnadi N.E."/>
            <person name="Vos R."/>
            <person name="Hasami M.H."/>
            <person name="Devisetty U.K."/>
            <person name="Aguiy J.C."/>
        </authorList>
    </citation>
    <scope>NUCLEOTIDE SEQUENCE [LARGE SCALE GENOMIC DNA]</scope>
    <source>
        <strain evidence="1">JCA_2017</strain>
    </source>
</reference>
<comment type="caution">
    <text evidence="1">The sequence shown here is derived from an EMBL/GenBank/DDBJ whole genome shotgun (WGS) entry which is preliminary data.</text>
</comment>
<dbReference type="AlphaFoldDB" id="A0A371H137"/>
<dbReference type="Gene3D" id="3.30.420.10">
    <property type="entry name" value="Ribonuclease H-like superfamily/Ribonuclease H"/>
    <property type="match status" value="1"/>
</dbReference>
<dbReference type="Proteomes" id="UP000257109">
    <property type="component" value="Unassembled WGS sequence"/>
</dbReference>
<name>A0A371H137_MUCPR</name>
<proteinExistence type="predicted"/>
<accession>A0A371H137</accession>
<dbReference type="EMBL" id="QJKJ01003863">
    <property type="protein sequence ID" value="RDX96524.1"/>
    <property type="molecule type" value="Genomic_DNA"/>
</dbReference>
<keyword evidence="2" id="KW-1185">Reference proteome</keyword>